<dbReference type="OrthoDB" id="448954at2759"/>
<feature type="domain" description="Peptidase C83" evidence="5">
    <location>
        <begin position="1"/>
        <end position="223"/>
    </location>
</feature>
<reference evidence="6 7" key="1">
    <citation type="journal article" date="2011" name="Proc. Natl. Acad. Sci. U.S.A.">
        <title>Niche of harmful alga Aureococcus anophagefferens revealed through ecogenomics.</title>
        <authorList>
            <person name="Gobler C.J."/>
            <person name="Berry D.L."/>
            <person name="Dyhrman S.T."/>
            <person name="Wilhelm S.W."/>
            <person name="Salamov A."/>
            <person name="Lobanov A.V."/>
            <person name="Zhang Y."/>
            <person name="Collier J.L."/>
            <person name="Wurch L.L."/>
            <person name="Kustka A.B."/>
            <person name="Dill B.D."/>
            <person name="Shah M."/>
            <person name="VerBerkmoes N.C."/>
            <person name="Kuo A."/>
            <person name="Terry A."/>
            <person name="Pangilinan J."/>
            <person name="Lindquist E.A."/>
            <person name="Lucas S."/>
            <person name="Paulsen I.T."/>
            <person name="Hattenrath-Lehmann T.K."/>
            <person name="Talmage S.C."/>
            <person name="Walker E.A."/>
            <person name="Koch F."/>
            <person name="Burson A.M."/>
            <person name="Marcoval M.A."/>
            <person name="Tang Y.Z."/>
            <person name="Lecleir G.R."/>
            <person name="Coyne K.J."/>
            <person name="Berg G.M."/>
            <person name="Bertrand E.M."/>
            <person name="Saito M.A."/>
            <person name="Gladyshev V.N."/>
            <person name="Grigoriev I.V."/>
        </authorList>
    </citation>
    <scope>NUCLEOTIDE SEQUENCE [LARGE SCALE GENOMIC DNA]</scope>
    <source>
        <strain evidence="7">CCMP 1984</strain>
    </source>
</reference>
<evidence type="ECO:0000259" key="5">
    <source>
        <dbReference type="PROSITE" id="PS51443"/>
    </source>
</evidence>
<evidence type="ECO:0000256" key="1">
    <source>
        <dbReference type="ARBA" id="ARBA00012468"/>
    </source>
</evidence>
<dbReference type="Proteomes" id="UP000002729">
    <property type="component" value="Unassembled WGS sequence"/>
</dbReference>
<dbReference type="SUPFAM" id="SSF54001">
    <property type="entry name" value="Cysteine proteinases"/>
    <property type="match status" value="1"/>
</dbReference>
<evidence type="ECO:0000256" key="2">
    <source>
        <dbReference type="ARBA" id="ARBA00022539"/>
    </source>
</evidence>
<accession>F0Y3N8</accession>
<dbReference type="KEGG" id="aaf:AURANDRAFT_3544"/>
<dbReference type="EMBL" id="GL833124">
    <property type="protein sequence ID" value="EGB10539.1"/>
    <property type="molecule type" value="Genomic_DNA"/>
</dbReference>
<keyword evidence="2" id="KW-0104">Cadmium</keyword>
<protein>
    <recommendedName>
        <fullName evidence="1">glutathione gamma-glutamylcysteinyltransferase</fullName>
        <ecNumber evidence="1">2.3.2.15</ecNumber>
    </recommendedName>
</protein>
<evidence type="ECO:0000256" key="3">
    <source>
        <dbReference type="ARBA" id="ARBA00022679"/>
    </source>
</evidence>
<dbReference type="InterPro" id="IPR038765">
    <property type="entry name" value="Papain-like_cys_pep_sf"/>
</dbReference>
<dbReference type="OMA" id="NNRTTIF"/>
<dbReference type="FunFam" id="3.90.70.30:FF:000001">
    <property type="entry name" value="Glutathione gamma-glutamylcysteinyltransferase 1"/>
    <property type="match status" value="1"/>
</dbReference>
<feature type="non-terminal residue" evidence="6">
    <location>
        <position position="1"/>
    </location>
</feature>
<gene>
    <name evidence="6" type="ORF">AURANDRAFT_3544</name>
</gene>
<dbReference type="GO" id="GO:0046872">
    <property type="term" value="F:metal ion binding"/>
    <property type="evidence" value="ECO:0007669"/>
    <property type="project" value="UniProtKB-KW"/>
</dbReference>
<dbReference type="RefSeq" id="XP_009034743.1">
    <property type="nucleotide sequence ID" value="XM_009036495.1"/>
</dbReference>
<dbReference type="AlphaFoldDB" id="F0Y3N8"/>
<keyword evidence="7" id="KW-1185">Reference proteome</keyword>
<dbReference type="GeneID" id="20221610"/>
<dbReference type="PROSITE" id="PS51443">
    <property type="entry name" value="PCS"/>
    <property type="match status" value="1"/>
</dbReference>
<dbReference type="Gene3D" id="3.90.70.30">
    <property type="entry name" value="Phytochelatin synthase, N-terminal domain"/>
    <property type="match status" value="1"/>
</dbReference>
<dbReference type="Pfam" id="PF05023">
    <property type="entry name" value="Phytochelatin"/>
    <property type="match status" value="1"/>
</dbReference>
<dbReference type="GO" id="GO:0046938">
    <property type="term" value="P:phytochelatin biosynthetic process"/>
    <property type="evidence" value="ECO:0007669"/>
    <property type="project" value="InterPro"/>
</dbReference>
<dbReference type="EC" id="2.3.2.15" evidence="1"/>
<feature type="non-terminal residue" evidence="6">
    <location>
        <position position="223"/>
    </location>
</feature>
<dbReference type="PANTHER" id="PTHR33447">
    <property type="entry name" value="GLUTATHIONE GAMMA-GLUTAMYLCYSTEINYLTRANSFERASE"/>
    <property type="match status" value="1"/>
</dbReference>
<evidence type="ECO:0000256" key="4">
    <source>
        <dbReference type="ARBA" id="ARBA00022723"/>
    </source>
</evidence>
<dbReference type="InParanoid" id="F0Y3N8"/>
<dbReference type="InterPro" id="IPR007719">
    <property type="entry name" value="PCS_N"/>
</dbReference>
<dbReference type="InterPro" id="IPR040409">
    <property type="entry name" value="PCS-like"/>
</dbReference>
<keyword evidence="4" id="KW-0479">Metal-binding</keyword>
<dbReference type="GO" id="GO:0016756">
    <property type="term" value="F:glutathione gamma-glutamylcysteinyltransferase activity"/>
    <property type="evidence" value="ECO:0007669"/>
    <property type="project" value="UniProtKB-EC"/>
</dbReference>
<keyword evidence="3" id="KW-0808">Transferase</keyword>
<proteinExistence type="predicted"/>
<sequence length="223" mass="24207">SFHGRPLPEDKCVPLDGPCGRKRFERALVGGTAENHFKLANQFLTQSSPPSCGVTTLAMVMNALAIDPNVRWKGGWRWFDEAMVLGNCCKAPEEVDERGITMHEFASMARCHGAVAEHWHHEANAGEGHGACGPASLATFRRHVVASATSSDPPLVVASFDRSALGQTGAGHFSPLSAYDVRTDSVLVLDVARFKYPPWWVALEHLYDAMEATDADSGLSRGY</sequence>
<organism evidence="7">
    <name type="scientific">Aureococcus anophagefferens</name>
    <name type="common">Harmful bloom alga</name>
    <dbReference type="NCBI Taxonomy" id="44056"/>
    <lineage>
        <taxon>Eukaryota</taxon>
        <taxon>Sar</taxon>
        <taxon>Stramenopiles</taxon>
        <taxon>Ochrophyta</taxon>
        <taxon>Pelagophyceae</taxon>
        <taxon>Pelagomonadales</taxon>
        <taxon>Pelagomonadaceae</taxon>
        <taxon>Aureococcus</taxon>
    </lineage>
</organism>
<dbReference type="eggNOG" id="KOG0632">
    <property type="taxonomic scope" value="Eukaryota"/>
</dbReference>
<evidence type="ECO:0000313" key="7">
    <source>
        <dbReference type="Proteomes" id="UP000002729"/>
    </source>
</evidence>
<evidence type="ECO:0000313" key="6">
    <source>
        <dbReference type="EMBL" id="EGB10539.1"/>
    </source>
</evidence>
<dbReference type="InterPro" id="IPR038156">
    <property type="entry name" value="PCS_N_sf"/>
</dbReference>
<dbReference type="GO" id="GO:0010038">
    <property type="term" value="P:response to metal ion"/>
    <property type="evidence" value="ECO:0007669"/>
    <property type="project" value="InterPro"/>
</dbReference>
<name>F0Y3N8_AURAN</name>